<organism evidence="2 3">
    <name type="scientific">Decorospora gaudefroyi</name>
    <dbReference type="NCBI Taxonomy" id="184978"/>
    <lineage>
        <taxon>Eukaryota</taxon>
        <taxon>Fungi</taxon>
        <taxon>Dikarya</taxon>
        <taxon>Ascomycota</taxon>
        <taxon>Pezizomycotina</taxon>
        <taxon>Dothideomycetes</taxon>
        <taxon>Pleosporomycetidae</taxon>
        <taxon>Pleosporales</taxon>
        <taxon>Pleosporineae</taxon>
        <taxon>Pleosporaceae</taxon>
        <taxon>Decorospora</taxon>
    </lineage>
</organism>
<feature type="non-terminal residue" evidence="2">
    <location>
        <position position="503"/>
    </location>
</feature>
<dbReference type="EMBL" id="ML975320">
    <property type="protein sequence ID" value="KAF1833347.1"/>
    <property type="molecule type" value="Genomic_DNA"/>
</dbReference>
<feature type="region of interest" description="Disordered" evidence="1">
    <location>
        <begin position="351"/>
        <end position="371"/>
    </location>
</feature>
<proteinExistence type="predicted"/>
<dbReference type="OrthoDB" id="3713149at2759"/>
<keyword evidence="3" id="KW-1185">Reference proteome</keyword>
<feature type="non-terminal residue" evidence="2">
    <location>
        <position position="1"/>
    </location>
</feature>
<accession>A0A6A5KDA1</accession>
<name>A0A6A5KDA1_9PLEO</name>
<feature type="region of interest" description="Disordered" evidence="1">
    <location>
        <begin position="261"/>
        <end position="287"/>
    </location>
</feature>
<feature type="compositionally biased region" description="Low complexity" evidence="1">
    <location>
        <begin position="265"/>
        <end position="280"/>
    </location>
</feature>
<evidence type="ECO:0000313" key="3">
    <source>
        <dbReference type="Proteomes" id="UP000800040"/>
    </source>
</evidence>
<evidence type="ECO:0000313" key="2">
    <source>
        <dbReference type="EMBL" id="KAF1833347.1"/>
    </source>
</evidence>
<dbReference type="AlphaFoldDB" id="A0A6A5KDA1"/>
<evidence type="ECO:0000256" key="1">
    <source>
        <dbReference type="SAM" id="MobiDB-lite"/>
    </source>
</evidence>
<dbReference type="Proteomes" id="UP000800040">
    <property type="component" value="Unassembled WGS sequence"/>
</dbReference>
<protein>
    <submittedName>
        <fullName evidence="2">Uncharacterized protein</fullName>
    </submittedName>
</protein>
<gene>
    <name evidence="2" type="ORF">BDW02DRAFT_478635</name>
</gene>
<sequence>ITKATVILERPGDWQRWLFLRKDSAERNDLWQYLDPSLKAEQVKRIEQERPKEKKIEEFYTGAAQDEEITILDLSEKDVSRYELWLKVFTRKEAQWSKKEKALREFNHEISRTIASRHIHLISDCSTPYDRLRALKKHLCPSTSERNYQLRAHYQGLLTLPKRSNLDTWFEDWLETARLMKEASLPEIAGSRAQEDFIRAIRNLDESWATHQLTELVRKDQDETEFTGISDLVAEYRSYYRRVRPIASNLGSFATLGVAEQSPTQGAQGAQGAEGSQGAQDSQDKNKGKKKGLICVCGESHKFQDCPYVNYARRRTGWQPNEQIARKFDELRAEQSLKASILRQVEERLKNQTQNQGDLHDDGKPQSASSSGSYAVLQTAITSKASDQPPLINRWILDLGSNTHCVYAGGQLLQIEEWGDVELQVDTPSGKQPFRLSYVAYIPGFFTNVLGLSRCRSLEIHFDSGRNCLYQRVPSNPVCYLEYKDGHWLIDADEKARPSLRAI</sequence>
<reference evidence="2" key="1">
    <citation type="submission" date="2020-01" db="EMBL/GenBank/DDBJ databases">
        <authorList>
            <consortium name="DOE Joint Genome Institute"/>
            <person name="Haridas S."/>
            <person name="Albert R."/>
            <person name="Binder M."/>
            <person name="Bloem J."/>
            <person name="Labutti K."/>
            <person name="Salamov A."/>
            <person name="Andreopoulos B."/>
            <person name="Baker S.E."/>
            <person name="Barry K."/>
            <person name="Bills G."/>
            <person name="Bluhm B.H."/>
            <person name="Cannon C."/>
            <person name="Castanera R."/>
            <person name="Culley D.E."/>
            <person name="Daum C."/>
            <person name="Ezra D."/>
            <person name="Gonzalez J.B."/>
            <person name="Henrissat B."/>
            <person name="Kuo A."/>
            <person name="Liang C."/>
            <person name="Lipzen A."/>
            <person name="Lutzoni F."/>
            <person name="Magnuson J."/>
            <person name="Mondo S."/>
            <person name="Nolan M."/>
            <person name="Ohm R."/>
            <person name="Pangilinan J."/>
            <person name="Park H.-J."/>
            <person name="Ramirez L."/>
            <person name="Alfaro M."/>
            <person name="Sun H."/>
            <person name="Tritt A."/>
            <person name="Yoshinaga Y."/>
            <person name="Zwiers L.-H."/>
            <person name="Turgeon B.G."/>
            <person name="Goodwin S.B."/>
            <person name="Spatafora J.W."/>
            <person name="Crous P.W."/>
            <person name="Grigoriev I.V."/>
        </authorList>
    </citation>
    <scope>NUCLEOTIDE SEQUENCE</scope>
    <source>
        <strain evidence="2">P77</strain>
    </source>
</reference>